<dbReference type="GO" id="GO:0004450">
    <property type="term" value="F:isocitrate dehydrogenase (NADP+) activity"/>
    <property type="evidence" value="ECO:0007669"/>
    <property type="project" value="InterPro"/>
</dbReference>
<dbReference type="Gene3D" id="3.40.718.10">
    <property type="entry name" value="Isopropylmalate Dehydrogenase"/>
    <property type="match status" value="1"/>
</dbReference>
<dbReference type="PANTHER" id="PTHR11822">
    <property type="entry name" value="NADP-SPECIFIC ISOCITRATE DEHYDROGENASE"/>
    <property type="match status" value="1"/>
</dbReference>
<keyword evidence="4" id="KW-0816">Tricarboxylic acid cycle</keyword>
<dbReference type="GO" id="GO:0006099">
    <property type="term" value="P:tricarboxylic acid cycle"/>
    <property type="evidence" value="ECO:0007669"/>
    <property type="project" value="UniProtKB-KW"/>
</dbReference>
<evidence type="ECO:0000256" key="5">
    <source>
        <dbReference type="ARBA" id="ARBA00022723"/>
    </source>
</evidence>
<dbReference type="AlphaFoldDB" id="A0A8J5GCZ6"/>
<comment type="cofactor">
    <cofactor evidence="2">
        <name>Mg(2+)</name>
        <dbReference type="ChEBI" id="CHEBI:18420"/>
    </cofactor>
</comment>
<feature type="region of interest" description="Disordered" evidence="9">
    <location>
        <begin position="185"/>
        <end position="221"/>
    </location>
</feature>
<sequence length="221" mass="24259">MVVKNDYARLQGKLDDNARLLDFTEKLEVACVGTVESGKMTKDLALLIHGSCVTREKYLNTEEFIDAVASELRFADNRHRHPSTRAADAEVPSPSPPSSALSSVILEVARVVGQIHQWLEESRAIELVVTENKQHTAPSCGRKSGDRRLHWADGQQSRATASRASRREKPLLSVGRGVARARSLIKPSRRGGARAPMARRVSGGKDGRVEEEECSGLPFPI</sequence>
<dbReference type="GO" id="GO:0006102">
    <property type="term" value="P:isocitrate metabolic process"/>
    <property type="evidence" value="ECO:0007669"/>
    <property type="project" value="InterPro"/>
</dbReference>
<evidence type="ECO:0000256" key="2">
    <source>
        <dbReference type="ARBA" id="ARBA00001946"/>
    </source>
</evidence>
<keyword evidence="8" id="KW-0464">Manganese</keyword>
<accession>A0A8J5GCZ6</accession>
<keyword evidence="11" id="KW-1185">Reference proteome</keyword>
<dbReference type="GO" id="GO:0006739">
    <property type="term" value="P:NADP+ metabolic process"/>
    <property type="evidence" value="ECO:0007669"/>
    <property type="project" value="TreeGrafter"/>
</dbReference>
<evidence type="ECO:0000256" key="6">
    <source>
        <dbReference type="ARBA" id="ARBA00022842"/>
    </source>
</evidence>
<evidence type="ECO:0000256" key="8">
    <source>
        <dbReference type="ARBA" id="ARBA00023211"/>
    </source>
</evidence>
<evidence type="ECO:0000256" key="4">
    <source>
        <dbReference type="ARBA" id="ARBA00022532"/>
    </source>
</evidence>
<keyword evidence="5" id="KW-0479">Metal-binding</keyword>
<protein>
    <submittedName>
        <fullName evidence="10">Uncharacterized protein</fullName>
    </submittedName>
</protein>
<proteinExistence type="inferred from homology"/>
<dbReference type="GO" id="GO:0046872">
    <property type="term" value="F:metal ion binding"/>
    <property type="evidence" value="ECO:0007669"/>
    <property type="project" value="UniProtKB-KW"/>
</dbReference>
<dbReference type="Proteomes" id="UP000734854">
    <property type="component" value="Unassembled WGS sequence"/>
</dbReference>
<keyword evidence="7" id="KW-0560">Oxidoreductase</keyword>
<gene>
    <name evidence="10" type="ORF">ZIOFF_035744</name>
</gene>
<comment type="cofactor">
    <cofactor evidence="1">
        <name>Mn(2+)</name>
        <dbReference type="ChEBI" id="CHEBI:29035"/>
    </cofactor>
</comment>
<dbReference type="GO" id="GO:0005739">
    <property type="term" value="C:mitochondrion"/>
    <property type="evidence" value="ECO:0007669"/>
    <property type="project" value="TreeGrafter"/>
</dbReference>
<evidence type="ECO:0000256" key="7">
    <source>
        <dbReference type="ARBA" id="ARBA00023002"/>
    </source>
</evidence>
<dbReference type="EMBL" id="JACMSC010000010">
    <property type="protein sequence ID" value="KAG6503431.1"/>
    <property type="molecule type" value="Genomic_DNA"/>
</dbReference>
<evidence type="ECO:0000256" key="1">
    <source>
        <dbReference type="ARBA" id="ARBA00001936"/>
    </source>
</evidence>
<dbReference type="SUPFAM" id="SSF53659">
    <property type="entry name" value="Isocitrate/Isopropylmalate dehydrogenase-like"/>
    <property type="match status" value="1"/>
</dbReference>
<dbReference type="PANTHER" id="PTHR11822:SF21">
    <property type="entry name" value="ISOCITRATE DEHYDROGENASE [NADP], MITOCHONDRIAL"/>
    <property type="match status" value="1"/>
</dbReference>
<evidence type="ECO:0000313" key="11">
    <source>
        <dbReference type="Proteomes" id="UP000734854"/>
    </source>
</evidence>
<organism evidence="10 11">
    <name type="scientific">Zingiber officinale</name>
    <name type="common">Ginger</name>
    <name type="synonym">Amomum zingiber</name>
    <dbReference type="NCBI Taxonomy" id="94328"/>
    <lineage>
        <taxon>Eukaryota</taxon>
        <taxon>Viridiplantae</taxon>
        <taxon>Streptophyta</taxon>
        <taxon>Embryophyta</taxon>
        <taxon>Tracheophyta</taxon>
        <taxon>Spermatophyta</taxon>
        <taxon>Magnoliopsida</taxon>
        <taxon>Liliopsida</taxon>
        <taxon>Zingiberales</taxon>
        <taxon>Zingiberaceae</taxon>
        <taxon>Zingiber</taxon>
    </lineage>
</organism>
<feature type="region of interest" description="Disordered" evidence="9">
    <location>
        <begin position="136"/>
        <end position="170"/>
    </location>
</feature>
<evidence type="ECO:0000256" key="9">
    <source>
        <dbReference type="SAM" id="MobiDB-lite"/>
    </source>
</evidence>
<keyword evidence="6" id="KW-0460">Magnesium</keyword>
<name>A0A8J5GCZ6_ZINOF</name>
<comment type="similarity">
    <text evidence="3">Belongs to the isocitrate and isopropylmalate dehydrogenases family.</text>
</comment>
<comment type="caution">
    <text evidence="10">The sequence shown here is derived from an EMBL/GenBank/DDBJ whole genome shotgun (WGS) entry which is preliminary data.</text>
</comment>
<dbReference type="InterPro" id="IPR004790">
    <property type="entry name" value="Isocitrate_DH_NADP"/>
</dbReference>
<evidence type="ECO:0000313" key="10">
    <source>
        <dbReference type="EMBL" id="KAG6503431.1"/>
    </source>
</evidence>
<reference evidence="10 11" key="1">
    <citation type="submission" date="2020-08" db="EMBL/GenBank/DDBJ databases">
        <title>Plant Genome Project.</title>
        <authorList>
            <person name="Zhang R.-G."/>
        </authorList>
    </citation>
    <scope>NUCLEOTIDE SEQUENCE [LARGE SCALE GENOMIC DNA]</scope>
    <source>
        <tissue evidence="10">Rhizome</tissue>
    </source>
</reference>
<evidence type="ECO:0000256" key="3">
    <source>
        <dbReference type="ARBA" id="ARBA00007769"/>
    </source>
</evidence>